<evidence type="ECO:0000256" key="5">
    <source>
        <dbReference type="ARBA" id="ARBA00038359"/>
    </source>
</evidence>
<sequence>MWTDDIASGFYLAPGALVGNSTKGIDMSKNPGSLNEPTLLYRSEMVANERLSKQPELWAVEFITFAAATIFIALRLLSRRLTRIYLWWDDYFALCCYAMALGWVVIIPLWIDKGLGLHINNVKHMSKDEALFQTKLLLYIAELLYATALFFAKASILNFYWRMFRVTNIKLPIQILFTCSVIWIIIRTFMGIFHCIPVEAFWDSSAGGTCAIEDSKFFFGTILVHVIIDIAILILPIMQIRKLQLPTLQKLGVMVMFTFGILICVAAMVIIVASTQFDNTSEDMTWNLCTIVIWATVEVNLVTVSGSNSYGQNYGLSQTKKSIRLSTLPKGTEGDESSSTHQLAESDRGGRGSVSDFESHALDRYPGNTSTVVGQAHDGSSDDFPSSSGFGGIMVKNETLVRVSAVKQHR</sequence>
<keyword evidence="3 7" id="KW-1133">Transmembrane helix</keyword>
<name>A0A8H4LPV4_9HYPO</name>
<evidence type="ECO:0000256" key="2">
    <source>
        <dbReference type="ARBA" id="ARBA00022692"/>
    </source>
</evidence>
<dbReference type="Pfam" id="PF20684">
    <property type="entry name" value="Fung_rhodopsin"/>
    <property type="match status" value="1"/>
</dbReference>
<feature type="domain" description="Rhodopsin" evidence="8">
    <location>
        <begin position="74"/>
        <end position="306"/>
    </location>
</feature>
<feature type="transmembrane region" description="Helical" evidence="7">
    <location>
        <begin position="173"/>
        <end position="197"/>
    </location>
</feature>
<feature type="transmembrane region" description="Helical" evidence="7">
    <location>
        <begin position="217"/>
        <end position="239"/>
    </location>
</feature>
<gene>
    <name evidence="9" type="ORF">FALBO_940</name>
</gene>
<dbReference type="PANTHER" id="PTHR33048">
    <property type="entry name" value="PTH11-LIKE INTEGRAL MEMBRANE PROTEIN (AFU_ORTHOLOGUE AFUA_5G11245)"/>
    <property type="match status" value="1"/>
</dbReference>
<evidence type="ECO:0000313" key="10">
    <source>
        <dbReference type="Proteomes" id="UP000554235"/>
    </source>
</evidence>
<dbReference type="GO" id="GO:0016020">
    <property type="term" value="C:membrane"/>
    <property type="evidence" value="ECO:0007669"/>
    <property type="project" value="UniProtKB-SubCell"/>
</dbReference>
<evidence type="ECO:0000313" key="9">
    <source>
        <dbReference type="EMBL" id="KAF4472154.1"/>
    </source>
</evidence>
<feature type="transmembrane region" description="Helical" evidence="7">
    <location>
        <begin position="90"/>
        <end position="111"/>
    </location>
</feature>
<evidence type="ECO:0000256" key="6">
    <source>
        <dbReference type="SAM" id="MobiDB-lite"/>
    </source>
</evidence>
<reference evidence="9 10" key="1">
    <citation type="submission" date="2020-01" db="EMBL/GenBank/DDBJ databases">
        <title>Identification and distribution of gene clusters putatively required for synthesis of sphingolipid metabolism inhibitors in phylogenetically diverse species of the filamentous fungus Fusarium.</title>
        <authorList>
            <person name="Kim H.-S."/>
            <person name="Busman M."/>
            <person name="Brown D.W."/>
            <person name="Divon H."/>
            <person name="Uhlig S."/>
            <person name="Proctor R.H."/>
        </authorList>
    </citation>
    <scope>NUCLEOTIDE SEQUENCE [LARGE SCALE GENOMIC DNA]</scope>
    <source>
        <strain evidence="9 10">NRRL 20459</strain>
    </source>
</reference>
<dbReference type="AlphaFoldDB" id="A0A8H4LPV4"/>
<keyword evidence="10" id="KW-1185">Reference proteome</keyword>
<protein>
    <submittedName>
        <fullName evidence="9">Integral membrane pth11</fullName>
    </submittedName>
</protein>
<dbReference type="EMBL" id="JAADYS010000118">
    <property type="protein sequence ID" value="KAF4472154.1"/>
    <property type="molecule type" value="Genomic_DNA"/>
</dbReference>
<feature type="region of interest" description="Disordered" evidence="6">
    <location>
        <begin position="328"/>
        <end position="392"/>
    </location>
</feature>
<dbReference type="InterPro" id="IPR052337">
    <property type="entry name" value="SAT4-like"/>
</dbReference>
<evidence type="ECO:0000259" key="8">
    <source>
        <dbReference type="Pfam" id="PF20684"/>
    </source>
</evidence>
<dbReference type="InterPro" id="IPR049326">
    <property type="entry name" value="Rhodopsin_dom_fungi"/>
</dbReference>
<keyword evidence="4 7" id="KW-0472">Membrane</keyword>
<dbReference type="Proteomes" id="UP000554235">
    <property type="component" value="Unassembled WGS sequence"/>
</dbReference>
<keyword evidence="2 7" id="KW-0812">Transmembrane</keyword>
<feature type="transmembrane region" description="Helical" evidence="7">
    <location>
        <begin position="285"/>
        <end position="304"/>
    </location>
</feature>
<accession>A0A8H4LPV4</accession>
<comment type="subcellular location">
    <subcellularLocation>
        <location evidence="1">Membrane</location>
        <topology evidence="1">Multi-pass membrane protein</topology>
    </subcellularLocation>
</comment>
<feature type="transmembrane region" description="Helical" evidence="7">
    <location>
        <begin position="251"/>
        <end position="273"/>
    </location>
</feature>
<evidence type="ECO:0000256" key="4">
    <source>
        <dbReference type="ARBA" id="ARBA00023136"/>
    </source>
</evidence>
<proteinExistence type="inferred from homology"/>
<evidence type="ECO:0000256" key="3">
    <source>
        <dbReference type="ARBA" id="ARBA00022989"/>
    </source>
</evidence>
<comment type="caution">
    <text evidence="9">The sequence shown here is derived from an EMBL/GenBank/DDBJ whole genome shotgun (WGS) entry which is preliminary data.</text>
</comment>
<comment type="similarity">
    <text evidence="5">Belongs to the SAT4 family.</text>
</comment>
<dbReference type="PANTHER" id="PTHR33048:SF47">
    <property type="entry name" value="INTEGRAL MEMBRANE PROTEIN-RELATED"/>
    <property type="match status" value="1"/>
</dbReference>
<dbReference type="OrthoDB" id="5421689at2759"/>
<feature type="transmembrane region" description="Helical" evidence="7">
    <location>
        <begin position="136"/>
        <end position="161"/>
    </location>
</feature>
<feature type="transmembrane region" description="Helical" evidence="7">
    <location>
        <begin position="57"/>
        <end position="78"/>
    </location>
</feature>
<evidence type="ECO:0000256" key="7">
    <source>
        <dbReference type="SAM" id="Phobius"/>
    </source>
</evidence>
<evidence type="ECO:0000256" key="1">
    <source>
        <dbReference type="ARBA" id="ARBA00004141"/>
    </source>
</evidence>
<organism evidence="9 10">
    <name type="scientific">Fusarium albosuccineum</name>
    <dbReference type="NCBI Taxonomy" id="1237068"/>
    <lineage>
        <taxon>Eukaryota</taxon>
        <taxon>Fungi</taxon>
        <taxon>Dikarya</taxon>
        <taxon>Ascomycota</taxon>
        <taxon>Pezizomycotina</taxon>
        <taxon>Sordariomycetes</taxon>
        <taxon>Hypocreomycetidae</taxon>
        <taxon>Hypocreales</taxon>
        <taxon>Nectriaceae</taxon>
        <taxon>Fusarium</taxon>
        <taxon>Fusarium decemcellulare species complex</taxon>
    </lineage>
</organism>